<keyword evidence="10" id="KW-0862">Zinc</keyword>
<evidence type="ECO:0000256" key="8">
    <source>
        <dbReference type="ARBA" id="ARBA00022771"/>
    </source>
</evidence>
<feature type="compositionally biased region" description="Basic and acidic residues" evidence="14">
    <location>
        <begin position="96"/>
        <end position="111"/>
    </location>
</feature>
<dbReference type="PANTHER" id="PTHR46279:SF31">
    <property type="entry name" value="RING-H2 FINGER PROTEIN ATL20-LIKE ISOFORM X1"/>
    <property type="match status" value="1"/>
</dbReference>
<dbReference type="GO" id="GO:0016020">
    <property type="term" value="C:membrane"/>
    <property type="evidence" value="ECO:0007669"/>
    <property type="project" value="UniProtKB-SubCell"/>
</dbReference>
<sequence>MLNFSLSGSPFQASYTINYTFLNCSSDRMDYASYQFVPLSCLNGENHSVFALNLSSSDQGVPASCRRIMNVSVLQYQQLVGLQEDLLLIWKEPGCGDRESQDSIGRFKNDTRSSSPPNRGKFIPSTTESSRNKITQY</sequence>
<keyword evidence="12" id="KW-0472">Membrane</keyword>
<dbReference type="PANTHER" id="PTHR46279">
    <property type="entry name" value="RING/U-BOX SUPERFAMILY PROTEIN"/>
    <property type="match status" value="1"/>
</dbReference>
<feature type="region of interest" description="Disordered" evidence="14">
    <location>
        <begin position="96"/>
        <end position="137"/>
    </location>
</feature>
<comment type="catalytic activity">
    <reaction evidence="1">
        <text>S-ubiquitinyl-[E2 ubiquitin-conjugating enzyme]-L-cysteine + [acceptor protein]-L-lysine = [E2 ubiquitin-conjugating enzyme]-L-cysteine + N(6)-ubiquitinyl-[acceptor protein]-L-lysine.</text>
        <dbReference type="EC" id="2.3.2.27"/>
    </reaction>
</comment>
<evidence type="ECO:0000256" key="9">
    <source>
        <dbReference type="ARBA" id="ARBA00022786"/>
    </source>
</evidence>
<evidence type="ECO:0000256" key="7">
    <source>
        <dbReference type="ARBA" id="ARBA00022723"/>
    </source>
</evidence>
<keyword evidence="6" id="KW-0812">Transmembrane</keyword>
<comment type="subcellular location">
    <subcellularLocation>
        <location evidence="2">Membrane</location>
        <topology evidence="2">Single-pass membrane protein</topology>
    </subcellularLocation>
</comment>
<name>A0AAD1ZTW8_9LAMI</name>
<evidence type="ECO:0000313" key="15">
    <source>
        <dbReference type="EMBL" id="CAI9775784.1"/>
    </source>
</evidence>
<evidence type="ECO:0000256" key="12">
    <source>
        <dbReference type="ARBA" id="ARBA00023136"/>
    </source>
</evidence>
<keyword evidence="8" id="KW-0863">Zinc-finger</keyword>
<feature type="compositionally biased region" description="Polar residues" evidence="14">
    <location>
        <begin position="124"/>
        <end position="137"/>
    </location>
</feature>
<evidence type="ECO:0000313" key="16">
    <source>
        <dbReference type="Proteomes" id="UP000834106"/>
    </source>
</evidence>
<dbReference type="GO" id="GO:0008270">
    <property type="term" value="F:zinc ion binding"/>
    <property type="evidence" value="ECO:0007669"/>
    <property type="project" value="UniProtKB-KW"/>
</dbReference>
<proteinExistence type="inferred from homology"/>
<evidence type="ECO:0000256" key="13">
    <source>
        <dbReference type="ARBA" id="ARBA00024209"/>
    </source>
</evidence>
<accession>A0AAD1ZTW8</accession>
<dbReference type="InterPro" id="IPR046948">
    <property type="entry name" value="ATL20-22-like"/>
</dbReference>
<evidence type="ECO:0000256" key="11">
    <source>
        <dbReference type="ARBA" id="ARBA00022989"/>
    </source>
</evidence>
<comment type="similarity">
    <text evidence="13">Belongs to the RING-type zinc finger family. ATL subfamily.</text>
</comment>
<dbReference type="EMBL" id="OU503049">
    <property type="protein sequence ID" value="CAI9775784.1"/>
    <property type="molecule type" value="Genomic_DNA"/>
</dbReference>
<dbReference type="EC" id="2.3.2.27" evidence="4"/>
<keyword evidence="5" id="KW-0808">Transferase</keyword>
<dbReference type="Proteomes" id="UP000834106">
    <property type="component" value="Chromosome 14"/>
</dbReference>
<protein>
    <recommendedName>
        <fullName evidence="4">RING-type E3 ubiquitin transferase</fullName>
        <ecNumber evidence="4">2.3.2.27</ecNumber>
    </recommendedName>
</protein>
<keyword evidence="11" id="KW-1133">Transmembrane helix</keyword>
<comment type="pathway">
    <text evidence="3">Protein modification; protein ubiquitination.</text>
</comment>
<evidence type="ECO:0000256" key="6">
    <source>
        <dbReference type="ARBA" id="ARBA00022692"/>
    </source>
</evidence>
<evidence type="ECO:0000256" key="14">
    <source>
        <dbReference type="SAM" id="MobiDB-lite"/>
    </source>
</evidence>
<evidence type="ECO:0000256" key="3">
    <source>
        <dbReference type="ARBA" id="ARBA00004906"/>
    </source>
</evidence>
<keyword evidence="9" id="KW-0833">Ubl conjugation pathway</keyword>
<dbReference type="AlphaFoldDB" id="A0AAD1ZTW8"/>
<organism evidence="15 16">
    <name type="scientific">Fraxinus pennsylvanica</name>
    <dbReference type="NCBI Taxonomy" id="56036"/>
    <lineage>
        <taxon>Eukaryota</taxon>
        <taxon>Viridiplantae</taxon>
        <taxon>Streptophyta</taxon>
        <taxon>Embryophyta</taxon>
        <taxon>Tracheophyta</taxon>
        <taxon>Spermatophyta</taxon>
        <taxon>Magnoliopsida</taxon>
        <taxon>eudicotyledons</taxon>
        <taxon>Gunneridae</taxon>
        <taxon>Pentapetalae</taxon>
        <taxon>asterids</taxon>
        <taxon>lamiids</taxon>
        <taxon>Lamiales</taxon>
        <taxon>Oleaceae</taxon>
        <taxon>Oleeae</taxon>
        <taxon>Fraxinus</taxon>
    </lineage>
</organism>
<keyword evidence="7" id="KW-0479">Metal-binding</keyword>
<evidence type="ECO:0000256" key="5">
    <source>
        <dbReference type="ARBA" id="ARBA00022679"/>
    </source>
</evidence>
<dbReference type="GO" id="GO:0061630">
    <property type="term" value="F:ubiquitin protein ligase activity"/>
    <property type="evidence" value="ECO:0007669"/>
    <property type="project" value="UniProtKB-EC"/>
</dbReference>
<evidence type="ECO:0000256" key="1">
    <source>
        <dbReference type="ARBA" id="ARBA00000900"/>
    </source>
</evidence>
<keyword evidence="16" id="KW-1185">Reference proteome</keyword>
<reference evidence="15" key="1">
    <citation type="submission" date="2023-05" db="EMBL/GenBank/DDBJ databases">
        <authorList>
            <person name="Huff M."/>
        </authorList>
    </citation>
    <scope>NUCLEOTIDE SEQUENCE</scope>
</reference>
<evidence type="ECO:0000256" key="2">
    <source>
        <dbReference type="ARBA" id="ARBA00004167"/>
    </source>
</evidence>
<evidence type="ECO:0000256" key="4">
    <source>
        <dbReference type="ARBA" id="ARBA00012483"/>
    </source>
</evidence>
<evidence type="ECO:0000256" key="10">
    <source>
        <dbReference type="ARBA" id="ARBA00022833"/>
    </source>
</evidence>
<gene>
    <name evidence="15" type="ORF">FPE_LOCUS23214</name>
</gene>